<dbReference type="InterPro" id="IPR037913">
    <property type="entry name" value="ACD_IbpA/B"/>
</dbReference>
<keyword evidence="1" id="KW-0346">Stress response</keyword>
<dbReference type="InterPro" id="IPR008978">
    <property type="entry name" value="HSP20-like_chaperone"/>
</dbReference>
<proteinExistence type="predicted"/>
<dbReference type="PROSITE" id="PS01031">
    <property type="entry name" value="SHSP"/>
    <property type="match status" value="1"/>
</dbReference>
<organism evidence="3">
    <name type="scientific">marine metagenome</name>
    <dbReference type="NCBI Taxonomy" id="408172"/>
    <lineage>
        <taxon>unclassified sequences</taxon>
        <taxon>metagenomes</taxon>
        <taxon>ecological metagenomes</taxon>
    </lineage>
</organism>
<gene>
    <name evidence="3" type="ORF">METZ01_LOCUS23353</name>
</gene>
<evidence type="ECO:0000259" key="2">
    <source>
        <dbReference type="PROSITE" id="PS01031"/>
    </source>
</evidence>
<dbReference type="Gene3D" id="2.60.40.790">
    <property type="match status" value="1"/>
</dbReference>
<feature type="domain" description="SHSP" evidence="2">
    <location>
        <begin position="55"/>
        <end position="165"/>
    </location>
</feature>
<reference evidence="3" key="1">
    <citation type="submission" date="2018-05" db="EMBL/GenBank/DDBJ databases">
        <authorList>
            <person name="Lanie J.A."/>
            <person name="Ng W.-L."/>
            <person name="Kazmierczak K.M."/>
            <person name="Andrzejewski T.M."/>
            <person name="Davidsen T.M."/>
            <person name="Wayne K.J."/>
            <person name="Tettelin H."/>
            <person name="Glass J.I."/>
            <person name="Rusch D."/>
            <person name="Podicherti R."/>
            <person name="Tsui H.-C.T."/>
            <person name="Winkler M.E."/>
        </authorList>
    </citation>
    <scope>NUCLEOTIDE SEQUENCE</scope>
</reference>
<dbReference type="EMBL" id="UINC01001093">
    <property type="protein sequence ID" value="SUZ70499.1"/>
    <property type="molecule type" value="Genomic_DNA"/>
</dbReference>
<dbReference type="PANTHER" id="PTHR47062">
    <property type="match status" value="1"/>
</dbReference>
<dbReference type="CDD" id="cd06470">
    <property type="entry name" value="ACD_IbpA-B_like"/>
    <property type="match status" value="1"/>
</dbReference>
<dbReference type="SUPFAM" id="SSF49764">
    <property type="entry name" value="HSP20-like chaperones"/>
    <property type="match status" value="1"/>
</dbReference>
<evidence type="ECO:0000313" key="3">
    <source>
        <dbReference type="EMBL" id="SUZ70499.1"/>
    </source>
</evidence>
<dbReference type="Pfam" id="PF00011">
    <property type="entry name" value="HSP20"/>
    <property type="match status" value="1"/>
</dbReference>
<dbReference type="PANTHER" id="PTHR47062:SF1">
    <property type="entry name" value="SMALL HEAT SHOCK PROTEIN IBPA"/>
    <property type="match status" value="1"/>
</dbReference>
<protein>
    <recommendedName>
        <fullName evidence="2">SHSP domain-containing protein</fullName>
    </recommendedName>
</protein>
<evidence type="ECO:0000256" key="1">
    <source>
        <dbReference type="ARBA" id="ARBA00023016"/>
    </source>
</evidence>
<dbReference type="InterPro" id="IPR002068">
    <property type="entry name" value="A-crystallin/Hsp20_dom"/>
</dbReference>
<dbReference type="AlphaFoldDB" id="A0A381PX37"/>
<sequence length="170" mass="19328">VDAIKWVYKLMINLLNKKEKIMVNTIFDSVWRDISPFAVGFDRTFDTLSLLANSKSQNTNYPPYNIRKMSDDQYTIELAVAGFDDNDVDVEVTGENLTIRGNRPKEAVEGLMHQGLATRNFERKFILSDDMVVKGAALSNGMLYIGMEKIVPEHRRPKKISLTSKKKLLG</sequence>
<name>A0A381PX37_9ZZZZ</name>
<feature type="non-terminal residue" evidence="3">
    <location>
        <position position="1"/>
    </location>
</feature>
<accession>A0A381PX37</accession>